<protein>
    <recommendedName>
        <fullName evidence="9">Kynurenine formamidase</fullName>
        <shortName evidence="9">KFA</shortName>
        <shortName evidence="9">KFase</shortName>
        <ecNumber evidence="9">3.5.1.9</ecNumber>
    </recommendedName>
    <alternativeName>
        <fullName evidence="9">Arylformamidase</fullName>
    </alternativeName>
    <alternativeName>
        <fullName evidence="9">N-formylkynurenine formamidase</fullName>
        <shortName evidence="9">FKF</shortName>
    </alternativeName>
</protein>
<comment type="similarity">
    <text evidence="9">Belongs to the Cyclase 1 superfamily. KynB family.</text>
</comment>
<keyword evidence="3 9" id="KW-0479">Metal-binding</keyword>
<evidence type="ECO:0000256" key="3">
    <source>
        <dbReference type="ARBA" id="ARBA00022723"/>
    </source>
</evidence>
<proteinExistence type="inferred from homology"/>
<evidence type="ECO:0000256" key="4">
    <source>
        <dbReference type="ARBA" id="ARBA00022801"/>
    </source>
</evidence>
<evidence type="ECO:0000256" key="8">
    <source>
        <dbReference type="ARBA" id="ARBA00060547"/>
    </source>
</evidence>
<evidence type="ECO:0000256" key="1">
    <source>
        <dbReference type="ARBA" id="ARBA00002204"/>
    </source>
</evidence>
<dbReference type="GO" id="GO:0008270">
    <property type="term" value="F:zinc ion binding"/>
    <property type="evidence" value="ECO:0007669"/>
    <property type="project" value="UniProtKB-UniRule"/>
</dbReference>
<dbReference type="GO" id="GO:0004328">
    <property type="term" value="F:formamidase activity"/>
    <property type="evidence" value="ECO:0007669"/>
    <property type="project" value="InterPro"/>
</dbReference>
<comment type="subunit">
    <text evidence="2 9">Homodimer.</text>
</comment>
<gene>
    <name evidence="9" type="primary">kynB</name>
    <name evidence="10" type="ORF">AVDCRST_MAG68-472</name>
</gene>
<feature type="active site" description="Proton donor/acceptor" evidence="9">
    <location>
        <position position="60"/>
    </location>
</feature>
<evidence type="ECO:0000256" key="7">
    <source>
        <dbReference type="ARBA" id="ARBA00048496"/>
    </source>
</evidence>
<dbReference type="PANTHER" id="PTHR31118">
    <property type="entry name" value="CYCLASE-LIKE PROTEIN 2"/>
    <property type="match status" value="1"/>
</dbReference>
<feature type="binding site" evidence="9">
    <location>
        <position position="173"/>
    </location>
    <ligand>
        <name>Zn(2+)</name>
        <dbReference type="ChEBI" id="CHEBI:29105"/>
        <label>2</label>
    </ligand>
</feature>
<dbReference type="EMBL" id="CADCTW010000029">
    <property type="protein sequence ID" value="CAA9301342.1"/>
    <property type="molecule type" value="Genomic_DNA"/>
</dbReference>
<dbReference type="SUPFAM" id="SSF102198">
    <property type="entry name" value="Putative cyclase"/>
    <property type="match status" value="1"/>
</dbReference>
<keyword evidence="6 9" id="KW-0823">Tryptophan catabolism</keyword>
<dbReference type="GO" id="GO:0019441">
    <property type="term" value="P:L-tryptophan catabolic process to kynurenine"/>
    <property type="evidence" value="ECO:0007669"/>
    <property type="project" value="UniProtKB-UniRule"/>
</dbReference>
<evidence type="ECO:0000256" key="6">
    <source>
        <dbReference type="ARBA" id="ARBA00023079"/>
    </source>
</evidence>
<dbReference type="InterPro" id="IPR007325">
    <property type="entry name" value="KFase/CYL"/>
</dbReference>
<dbReference type="FunFam" id="3.50.30.50:FF:000001">
    <property type="entry name" value="Kynurenine formamidase"/>
    <property type="match status" value="1"/>
</dbReference>
<accession>A0A6J4KBF0</accession>
<feature type="binding site" evidence="9">
    <location>
        <position position="161"/>
    </location>
    <ligand>
        <name>Zn(2+)</name>
        <dbReference type="ChEBI" id="CHEBI:29105"/>
        <label>2</label>
    </ligand>
</feature>
<feature type="binding site" evidence="9">
    <location>
        <position position="20"/>
    </location>
    <ligand>
        <name>substrate</name>
    </ligand>
</feature>
<comment type="catalytic activity">
    <reaction evidence="7 9">
        <text>N-formyl-L-kynurenine + H2O = L-kynurenine + formate + H(+)</text>
        <dbReference type="Rhea" id="RHEA:13009"/>
        <dbReference type="ChEBI" id="CHEBI:15377"/>
        <dbReference type="ChEBI" id="CHEBI:15378"/>
        <dbReference type="ChEBI" id="CHEBI:15740"/>
        <dbReference type="ChEBI" id="CHEBI:57959"/>
        <dbReference type="ChEBI" id="CHEBI:58629"/>
        <dbReference type="EC" id="3.5.1.9"/>
    </reaction>
</comment>
<dbReference type="Pfam" id="PF04199">
    <property type="entry name" value="Cyclase"/>
    <property type="match status" value="1"/>
</dbReference>
<dbReference type="UniPathway" id="UPA00333">
    <property type="reaction ID" value="UER00454"/>
</dbReference>
<dbReference type="HAMAP" id="MF_01969">
    <property type="entry name" value="KynB"/>
    <property type="match status" value="1"/>
</dbReference>
<dbReference type="InterPro" id="IPR017484">
    <property type="entry name" value="Kynurenine_formamidase_bac"/>
</dbReference>
<evidence type="ECO:0000313" key="10">
    <source>
        <dbReference type="EMBL" id="CAA9301342.1"/>
    </source>
</evidence>
<dbReference type="Gene3D" id="3.50.30.50">
    <property type="entry name" value="Putative cyclase"/>
    <property type="match status" value="1"/>
</dbReference>
<keyword evidence="5 9" id="KW-0862">Zinc</keyword>
<reference evidence="10" key="1">
    <citation type="submission" date="2020-02" db="EMBL/GenBank/DDBJ databases">
        <authorList>
            <person name="Meier V. D."/>
        </authorList>
    </citation>
    <scope>NUCLEOTIDE SEQUENCE</scope>
    <source>
        <strain evidence="10">AVDCRST_MAG68</strain>
    </source>
</reference>
<dbReference type="GO" id="GO:0004061">
    <property type="term" value="F:arylformamidase activity"/>
    <property type="evidence" value="ECO:0007669"/>
    <property type="project" value="UniProtKB-UniRule"/>
</dbReference>
<dbReference type="PANTHER" id="PTHR31118:SF32">
    <property type="entry name" value="KYNURENINE FORMAMIDASE"/>
    <property type="match status" value="1"/>
</dbReference>
<dbReference type="AlphaFoldDB" id="A0A6J4KBF0"/>
<dbReference type="InterPro" id="IPR037175">
    <property type="entry name" value="KFase_sf"/>
</dbReference>
<feature type="binding site" evidence="9">
    <location>
        <position position="50"/>
    </location>
    <ligand>
        <name>Zn(2+)</name>
        <dbReference type="ChEBI" id="CHEBI:29105"/>
        <label>1</label>
    </ligand>
</feature>
<feature type="binding site" evidence="9">
    <location>
        <position position="56"/>
    </location>
    <ligand>
        <name>Zn(2+)</name>
        <dbReference type="ChEBI" id="CHEBI:29105"/>
        <label>1</label>
    </ligand>
</feature>
<keyword evidence="4 9" id="KW-0378">Hydrolase</keyword>
<comment type="pathway">
    <text evidence="8 9">Amino-acid degradation; L-tryptophan degradation via kynurenine pathway; L-kynurenine from L-tryptophan: step 2/2.</text>
</comment>
<organism evidence="10">
    <name type="scientific">uncultured Gemmatimonadota bacterium</name>
    <dbReference type="NCBI Taxonomy" id="203437"/>
    <lineage>
        <taxon>Bacteria</taxon>
        <taxon>Pseudomonadati</taxon>
        <taxon>Gemmatimonadota</taxon>
        <taxon>environmental samples</taxon>
    </lineage>
</organism>
<evidence type="ECO:0000256" key="2">
    <source>
        <dbReference type="ARBA" id="ARBA00011738"/>
    </source>
</evidence>
<feature type="binding site" evidence="9">
    <location>
        <position position="54"/>
    </location>
    <ligand>
        <name>Zn(2+)</name>
        <dbReference type="ChEBI" id="CHEBI:29105"/>
        <label>1</label>
    </ligand>
</feature>
<evidence type="ECO:0000256" key="5">
    <source>
        <dbReference type="ARBA" id="ARBA00022833"/>
    </source>
</evidence>
<comment type="cofactor">
    <cofactor evidence="9">
        <name>Zn(2+)</name>
        <dbReference type="ChEBI" id="CHEBI:29105"/>
    </cofactor>
    <text evidence="9">Binds 2 zinc ions per subunit.</text>
</comment>
<feature type="binding site" evidence="9">
    <location>
        <position position="173"/>
    </location>
    <ligand>
        <name>Zn(2+)</name>
        <dbReference type="ChEBI" id="CHEBI:29105"/>
        <label>1</label>
    </ligand>
</feature>
<feature type="binding site" evidence="9">
    <location>
        <position position="56"/>
    </location>
    <ligand>
        <name>Zn(2+)</name>
        <dbReference type="ChEBI" id="CHEBI:29105"/>
        <label>2</label>
    </ligand>
</feature>
<evidence type="ECO:0000256" key="9">
    <source>
        <dbReference type="HAMAP-Rule" id="MF_01969"/>
    </source>
</evidence>
<sequence>MSDPPLYDVTRPVRSGMPVWPGDAPCCVSWTWSMANGDAANVAELRMSAHTGTHADGPFHLCAEGARIGAAPLEAFLGPALLVDARDREALDEEWAHEVLAMQPQRLLVRTGAWSDPDVFPTRFATPSAGAARLLAEAGVLLLGTDAPSVDPYDSAELPVHRVLCAAGVAILENLVLDGVPSGAWELIALPLRLEEADASPVRAVLRGLA</sequence>
<comment type="function">
    <text evidence="1 9">Catalyzes the hydrolysis of N-formyl-L-kynurenine to L-kynurenine, the second step in the kynurenine pathway of tryptophan degradation.</text>
</comment>
<name>A0A6J4KBF0_9BACT</name>
<dbReference type="EC" id="3.5.1.9" evidence="9"/>